<feature type="transmembrane region" description="Helical" evidence="8">
    <location>
        <begin position="59"/>
        <end position="78"/>
    </location>
</feature>
<sequence>MGWFFVVLAALFEVVGVIGLKKYSQQKTVLHTILFLGGFGASFLFLYTSFNYLQLSIAYSVWIGLGTVAAVLVNMMFFGESRNWLRLFSLAIIVIGVTGLKAIS</sequence>
<dbReference type="EMBL" id="NPBS01000010">
    <property type="protein sequence ID" value="PAF27701.1"/>
    <property type="molecule type" value="Genomic_DNA"/>
</dbReference>
<organism evidence="9 12">
    <name type="scientific">Shouchella clausii</name>
    <name type="common">Alkalihalobacillus clausii</name>
    <dbReference type="NCBI Taxonomy" id="79880"/>
    <lineage>
        <taxon>Bacteria</taxon>
        <taxon>Bacillati</taxon>
        <taxon>Bacillota</taxon>
        <taxon>Bacilli</taxon>
        <taxon>Bacillales</taxon>
        <taxon>Bacillaceae</taxon>
        <taxon>Shouchella</taxon>
    </lineage>
</organism>
<evidence type="ECO:0000256" key="4">
    <source>
        <dbReference type="ARBA" id="ARBA00022692"/>
    </source>
</evidence>
<protein>
    <submittedName>
        <fullName evidence="9">QacE family quaternary ammonium compound efflux SMR transporter</fullName>
    </submittedName>
</protein>
<dbReference type="GeneID" id="86924470"/>
<dbReference type="Proteomes" id="UP000216133">
    <property type="component" value="Unassembled WGS sequence"/>
</dbReference>
<gene>
    <name evidence="10" type="ORF">CHH61_02050</name>
    <name evidence="9" type="ORF">CHH72_17630</name>
</gene>
<evidence type="ECO:0000313" key="9">
    <source>
        <dbReference type="EMBL" id="PAE87540.1"/>
    </source>
</evidence>
<dbReference type="GO" id="GO:0022857">
    <property type="term" value="F:transmembrane transporter activity"/>
    <property type="evidence" value="ECO:0007669"/>
    <property type="project" value="InterPro"/>
</dbReference>
<evidence type="ECO:0000256" key="2">
    <source>
        <dbReference type="ARBA" id="ARBA00022448"/>
    </source>
</evidence>
<keyword evidence="4 7" id="KW-0812">Transmembrane</keyword>
<evidence type="ECO:0000256" key="6">
    <source>
        <dbReference type="ARBA" id="ARBA00023136"/>
    </source>
</evidence>
<evidence type="ECO:0000256" key="3">
    <source>
        <dbReference type="ARBA" id="ARBA00022475"/>
    </source>
</evidence>
<dbReference type="PANTHER" id="PTHR30561:SF0">
    <property type="entry name" value="GUANIDINIUM EXPORTER"/>
    <property type="match status" value="1"/>
</dbReference>
<evidence type="ECO:0000313" key="10">
    <source>
        <dbReference type="EMBL" id="PAF27701.1"/>
    </source>
</evidence>
<evidence type="ECO:0000256" key="7">
    <source>
        <dbReference type="RuleBase" id="RU003942"/>
    </source>
</evidence>
<dbReference type="InterPro" id="IPR000390">
    <property type="entry name" value="Small_drug/metabolite_transptr"/>
</dbReference>
<dbReference type="RefSeq" id="WP_035205408.1">
    <property type="nucleotide sequence ID" value="NZ_CP012475.1"/>
</dbReference>
<comment type="similarity">
    <text evidence="7">Belongs to the drug/metabolite transporter (DMT) superfamily. Small multidrug resistance (SMR) (TC 2.A.7.1) family.</text>
</comment>
<evidence type="ECO:0000256" key="1">
    <source>
        <dbReference type="ARBA" id="ARBA00004651"/>
    </source>
</evidence>
<dbReference type="SUPFAM" id="SSF103481">
    <property type="entry name" value="Multidrug resistance efflux transporter EmrE"/>
    <property type="match status" value="1"/>
</dbReference>
<reference evidence="11 12" key="1">
    <citation type="submission" date="2017-07" db="EMBL/GenBank/DDBJ databases">
        <title>Isolation and whole genome analysis of endospore-forming bacteria from heroin.</title>
        <authorList>
            <person name="Kalinowski J."/>
            <person name="Ahrens B."/>
            <person name="Al-Dilaimi A."/>
            <person name="Winkler A."/>
            <person name="Wibberg D."/>
            <person name="Schleenbecker U."/>
            <person name="Ruckert C."/>
            <person name="Wolfel R."/>
            <person name="Grass G."/>
        </authorList>
    </citation>
    <scope>NUCLEOTIDE SEQUENCE [LARGE SCALE GENOMIC DNA]</scope>
    <source>
        <strain evidence="10 11">7523-2</strain>
        <strain evidence="9 12">7539</strain>
    </source>
</reference>
<keyword evidence="6 8" id="KW-0472">Membrane</keyword>
<dbReference type="PANTHER" id="PTHR30561">
    <property type="entry name" value="SMR FAMILY PROTON-DEPENDENT DRUG EFFLUX TRANSPORTER SUGE"/>
    <property type="match status" value="1"/>
</dbReference>
<evidence type="ECO:0000256" key="8">
    <source>
        <dbReference type="SAM" id="Phobius"/>
    </source>
</evidence>
<dbReference type="InterPro" id="IPR045324">
    <property type="entry name" value="Small_multidrug_res"/>
</dbReference>
<keyword evidence="2" id="KW-0813">Transport</keyword>
<feature type="transmembrane region" description="Helical" evidence="8">
    <location>
        <begin position="29"/>
        <end position="47"/>
    </location>
</feature>
<evidence type="ECO:0000256" key="5">
    <source>
        <dbReference type="ARBA" id="ARBA00022989"/>
    </source>
</evidence>
<dbReference type="Pfam" id="PF00893">
    <property type="entry name" value="Multi_Drug_Res"/>
    <property type="match status" value="1"/>
</dbReference>
<dbReference type="Gene3D" id="1.10.3730.20">
    <property type="match status" value="1"/>
</dbReference>
<keyword evidence="5 8" id="KW-1133">Transmembrane helix</keyword>
<feature type="transmembrane region" description="Helical" evidence="8">
    <location>
        <begin position="84"/>
        <end position="103"/>
    </location>
</feature>
<dbReference type="GO" id="GO:0005886">
    <property type="term" value="C:plasma membrane"/>
    <property type="evidence" value="ECO:0007669"/>
    <property type="project" value="UniProtKB-SubCell"/>
</dbReference>
<evidence type="ECO:0000313" key="11">
    <source>
        <dbReference type="Proteomes" id="UP000216133"/>
    </source>
</evidence>
<name>A0A268NWV4_SHOCL</name>
<proteinExistence type="inferred from homology"/>
<dbReference type="Proteomes" id="UP000216207">
    <property type="component" value="Unassembled WGS sequence"/>
</dbReference>
<comment type="caution">
    <text evidence="9">The sequence shown here is derived from an EMBL/GenBank/DDBJ whole genome shotgun (WGS) entry which is preliminary data.</text>
</comment>
<dbReference type="EMBL" id="NPCC01000033">
    <property type="protein sequence ID" value="PAE87540.1"/>
    <property type="molecule type" value="Genomic_DNA"/>
</dbReference>
<dbReference type="InterPro" id="IPR037185">
    <property type="entry name" value="EmrE-like"/>
</dbReference>
<evidence type="ECO:0000313" key="12">
    <source>
        <dbReference type="Proteomes" id="UP000216207"/>
    </source>
</evidence>
<keyword evidence="3" id="KW-1003">Cell membrane</keyword>
<comment type="subcellular location">
    <subcellularLocation>
        <location evidence="1 7">Cell membrane</location>
        <topology evidence="1 7">Multi-pass membrane protein</topology>
    </subcellularLocation>
</comment>
<dbReference type="AlphaFoldDB" id="A0A268NWV4"/>
<accession>A0A268NWV4</accession>